<dbReference type="EMBL" id="FOWD01000019">
    <property type="protein sequence ID" value="SFO34268.1"/>
    <property type="molecule type" value="Genomic_DNA"/>
</dbReference>
<accession>A0A1I5GDV1</accession>
<evidence type="ECO:0000256" key="1">
    <source>
        <dbReference type="SAM" id="Phobius"/>
    </source>
</evidence>
<keyword evidence="1" id="KW-0812">Transmembrane</keyword>
<evidence type="ECO:0000313" key="2">
    <source>
        <dbReference type="EMBL" id="SFO34268.1"/>
    </source>
</evidence>
<keyword evidence="1" id="KW-1133">Transmembrane helix</keyword>
<protein>
    <recommendedName>
        <fullName evidence="4">SAF domain-containing protein</fullName>
    </recommendedName>
</protein>
<dbReference type="OrthoDB" id="2840666at2"/>
<dbReference type="STRING" id="1527.SAMN04489757_11914"/>
<feature type="transmembrane region" description="Helical" evidence="1">
    <location>
        <begin position="12"/>
        <end position="35"/>
    </location>
</feature>
<dbReference type="Proteomes" id="UP000198806">
    <property type="component" value="Unassembled WGS sequence"/>
</dbReference>
<dbReference type="RefSeq" id="WP_091687048.1">
    <property type="nucleotide sequence ID" value="NZ_BAABFM010000069.1"/>
</dbReference>
<dbReference type="CDD" id="cd11614">
    <property type="entry name" value="SAF_CpaB_FlgA_like"/>
    <property type="match status" value="1"/>
</dbReference>
<gene>
    <name evidence="2" type="ORF">SAMN04489757_11914</name>
</gene>
<organism evidence="2 3">
    <name type="scientific">Anaerocolumna aminovalerica</name>
    <dbReference type="NCBI Taxonomy" id="1527"/>
    <lineage>
        <taxon>Bacteria</taxon>
        <taxon>Bacillati</taxon>
        <taxon>Bacillota</taxon>
        <taxon>Clostridia</taxon>
        <taxon>Lachnospirales</taxon>
        <taxon>Lachnospiraceae</taxon>
        <taxon>Anaerocolumna</taxon>
    </lineage>
</organism>
<reference evidence="2 3" key="1">
    <citation type="submission" date="2016-10" db="EMBL/GenBank/DDBJ databases">
        <authorList>
            <person name="de Groot N.N."/>
        </authorList>
    </citation>
    <scope>NUCLEOTIDE SEQUENCE [LARGE SCALE GENOMIC DNA]</scope>
    <source>
        <strain evidence="2 3">DSM 1283</strain>
    </source>
</reference>
<evidence type="ECO:0000313" key="3">
    <source>
        <dbReference type="Proteomes" id="UP000198806"/>
    </source>
</evidence>
<proteinExistence type="predicted"/>
<keyword evidence="1" id="KW-0472">Membrane</keyword>
<sequence>MIRRRLKRTPHRHVVIILVSLILIFIGLILFYFTIIKGIKNEYQHNIDVLKEQLEEKEIYVYEAKVDIPAGSQIKEEDLIYRVSCSDKPQKYFMTKEGIGMTVLMDIRAGTQVIKGMLTEDRVDSNLREVEYNIFYINNNVVQNDYVDVRIRFPNGEDYIVLSKKRILSPNIESFQCFLWLKEEEILSMSSAIVDAYLYSGTILYTTKYIEPNLQEESIPTYQPSLASLTLMEQDKNILDKASMEVNRQLRKAMENRLTEYMNLDISNVNWTLDKEMGQEISNRQEISNKELKVEAKEQKEYYITDTDEIQEDEKIIYGG</sequence>
<dbReference type="AlphaFoldDB" id="A0A1I5GDV1"/>
<keyword evidence="3" id="KW-1185">Reference proteome</keyword>
<name>A0A1I5GDV1_9FIRM</name>
<evidence type="ECO:0008006" key="4">
    <source>
        <dbReference type="Google" id="ProtNLM"/>
    </source>
</evidence>